<dbReference type="OMA" id="DEYVSRD"/>
<evidence type="ECO:0000313" key="4">
    <source>
        <dbReference type="Proteomes" id="UP000444721"/>
    </source>
</evidence>
<dbReference type="InterPro" id="IPR002591">
    <property type="entry name" value="Phosphodiest/P_Trfase"/>
</dbReference>
<dbReference type="GO" id="GO:0016787">
    <property type="term" value="F:hydrolase activity"/>
    <property type="evidence" value="ECO:0007669"/>
    <property type="project" value="UniProtKB-ARBA"/>
</dbReference>
<organism evidence="3 4">
    <name type="scientific">Naegleria fowleri</name>
    <name type="common">Brain eating amoeba</name>
    <dbReference type="NCBI Taxonomy" id="5763"/>
    <lineage>
        <taxon>Eukaryota</taxon>
        <taxon>Discoba</taxon>
        <taxon>Heterolobosea</taxon>
        <taxon>Tetramitia</taxon>
        <taxon>Eutetramitia</taxon>
        <taxon>Vahlkampfiidae</taxon>
        <taxon>Naegleria</taxon>
    </lineage>
</organism>
<evidence type="ECO:0000256" key="2">
    <source>
        <dbReference type="SAM" id="Phobius"/>
    </source>
</evidence>
<protein>
    <submittedName>
        <fullName evidence="3">Uncharacterized protein</fullName>
    </submittedName>
</protein>
<dbReference type="PANTHER" id="PTHR10151">
    <property type="entry name" value="ECTONUCLEOTIDE PYROPHOSPHATASE/PHOSPHODIESTERASE"/>
    <property type="match status" value="1"/>
</dbReference>
<dbReference type="EMBL" id="VFQX01000036">
    <property type="protein sequence ID" value="KAF0976710.1"/>
    <property type="molecule type" value="Genomic_DNA"/>
</dbReference>
<dbReference type="RefSeq" id="XP_044561423.1">
    <property type="nucleotide sequence ID" value="XM_044707373.1"/>
</dbReference>
<evidence type="ECO:0000313" key="3">
    <source>
        <dbReference type="EMBL" id="KAF0976710.1"/>
    </source>
</evidence>
<sequence>MSRRASHLEDDNLRVETGRAFLHDDDGGGGGGGEEPTGPTAYYNQEDETHMKKQRLRQFFTYLWIGISAFMVLALFTVLVVLIVYNVKNPLKPPIHETPLNSTVILVSIDGFRAQYLTQCMAQNYCENLKQLVRSGVSSSKGFKPIFPSKTFPNHYSIVTGLHAESHGIVSNTFFDHSFNAVFKLGSDESFKPRWWLGEPIWNTAEKQGVISGSFFWPGSDVAIQGRYPTYYKVYDGSVPYSNRINTLLSWLDGKEKVPQLLLTYFEGVDSSGHSYGPDSNNVINAIREVDESIGLLMNGLEQRNVSQNVDLLIVSDHGMATTPSSKIIRVSDILGRDIIDGTKVKNFNNGPFFDFYFQDASQIDTIYGELTTSIANSATFSDGIQGVYTKQNMPSRFHYANSNRIADIIILGKVGYSILRSSSSLLYGNGNHGYDNEEQDMRGLFIAKGPHFKEGYVSSDIFDNLDVYPLMCEILKIKPAPNNGTLTTISQFLKSPKTQN</sequence>
<proteinExistence type="predicted"/>
<dbReference type="CDD" id="cd16018">
    <property type="entry name" value="Enpp"/>
    <property type="match status" value="1"/>
</dbReference>
<dbReference type="Gene3D" id="3.40.720.10">
    <property type="entry name" value="Alkaline Phosphatase, subunit A"/>
    <property type="match status" value="1"/>
</dbReference>
<keyword evidence="2" id="KW-0812">Transmembrane</keyword>
<dbReference type="AlphaFoldDB" id="A0A6A5BSC9"/>
<keyword evidence="2" id="KW-0472">Membrane</keyword>
<feature type="transmembrane region" description="Helical" evidence="2">
    <location>
        <begin position="59"/>
        <end position="85"/>
    </location>
</feature>
<dbReference type="VEuPathDB" id="AmoebaDB:FDP41_004005"/>
<dbReference type="Proteomes" id="UP000444721">
    <property type="component" value="Unassembled WGS sequence"/>
</dbReference>
<reference evidence="3 4" key="1">
    <citation type="journal article" date="2019" name="Sci. Rep.">
        <title>Nanopore sequencing improves the draft genome of the human pathogenic amoeba Naegleria fowleri.</title>
        <authorList>
            <person name="Liechti N."/>
            <person name="Schurch N."/>
            <person name="Bruggmann R."/>
            <person name="Wittwer M."/>
        </authorList>
    </citation>
    <scope>NUCLEOTIDE SEQUENCE [LARGE SCALE GENOMIC DNA]</scope>
    <source>
        <strain evidence="3 4">ATCC 30894</strain>
    </source>
</reference>
<name>A0A6A5BSC9_NAEFO</name>
<dbReference type="SUPFAM" id="SSF53649">
    <property type="entry name" value="Alkaline phosphatase-like"/>
    <property type="match status" value="1"/>
</dbReference>
<keyword evidence="4" id="KW-1185">Reference proteome</keyword>
<gene>
    <name evidence="3" type="ORF">FDP41_004005</name>
</gene>
<keyword evidence="2" id="KW-1133">Transmembrane helix</keyword>
<dbReference type="GeneID" id="68111223"/>
<dbReference type="Pfam" id="PF01663">
    <property type="entry name" value="Phosphodiest"/>
    <property type="match status" value="1"/>
</dbReference>
<dbReference type="VEuPathDB" id="AmoebaDB:NfTy_069710"/>
<dbReference type="VEuPathDB" id="AmoebaDB:NF0121320"/>
<evidence type="ECO:0000256" key="1">
    <source>
        <dbReference type="SAM" id="MobiDB-lite"/>
    </source>
</evidence>
<dbReference type="PANTHER" id="PTHR10151:SF120">
    <property type="entry name" value="BIS(5'-ADENOSYL)-TRIPHOSPHATASE"/>
    <property type="match status" value="1"/>
</dbReference>
<comment type="caution">
    <text evidence="3">The sequence shown here is derived from an EMBL/GenBank/DDBJ whole genome shotgun (WGS) entry which is preliminary data.</text>
</comment>
<dbReference type="Gene3D" id="3.30.1360.180">
    <property type="match status" value="1"/>
</dbReference>
<accession>A0A6A5BSC9</accession>
<feature type="region of interest" description="Disordered" evidence="1">
    <location>
        <begin position="21"/>
        <end position="40"/>
    </location>
</feature>
<dbReference type="OrthoDB" id="415411at2759"/>
<dbReference type="InterPro" id="IPR017850">
    <property type="entry name" value="Alkaline_phosphatase_core_sf"/>
</dbReference>